<proteinExistence type="predicted"/>
<dbReference type="EMBL" id="JACVXD010000005">
    <property type="protein sequence ID" value="MBD0824465.1"/>
    <property type="molecule type" value="Genomic_DNA"/>
</dbReference>
<dbReference type="InterPro" id="IPR043732">
    <property type="entry name" value="DUF5675"/>
</dbReference>
<name>A0A8J6PVG1_9FLAO</name>
<gene>
    <name evidence="2" type="ORF">ICJ85_10600</name>
</gene>
<sequence length="131" mass="14847">MDLVIHRTYFEEGTNGVLFINASFFGFTIELPWQDNTKNLSCIPEGIYEVKPRYSKRFKHHLQLIDVPNRSLILLHSGNDAKRDLRGCIAPVTQLTGLGKGLQSQPLLQQLVSLCYQSHDLNIPVLLTIKS</sequence>
<dbReference type="Proteomes" id="UP000621516">
    <property type="component" value="Unassembled WGS sequence"/>
</dbReference>
<evidence type="ECO:0000313" key="3">
    <source>
        <dbReference type="Proteomes" id="UP000621516"/>
    </source>
</evidence>
<organism evidence="2 3">
    <name type="scientific">Aestuariibaculum marinum</name>
    <dbReference type="NCBI Taxonomy" id="2683592"/>
    <lineage>
        <taxon>Bacteria</taxon>
        <taxon>Pseudomonadati</taxon>
        <taxon>Bacteroidota</taxon>
        <taxon>Flavobacteriia</taxon>
        <taxon>Flavobacteriales</taxon>
        <taxon>Flavobacteriaceae</taxon>
    </lineage>
</organism>
<dbReference type="Pfam" id="PF18925">
    <property type="entry name" value="DUF5675"/>
    <property type="match status" value="1"/>
</dbReference>
<evidence type="ECO:0000259" key="1">
    <source>
        <dbReference type="Pfam" id="PF18925"/>
    </source>
</evidence>
<comment type="caution">
    <text evidence="2">The sequence shown here is derived from an EMBL/GenBank/DDBJ whole genome shotgun (WGS) entry which is preliminary data.</text>
</comment>
<evidence type="ECO:0000313" key="2">
    <source>
        <dbReference type="EMBL" id="MBD0824465.1"/>
    </source>
</evidence>
<keyword evidence="3" id="KW-1185">Reference proteome</keyword>
<reference evidence="2 3" key="1">
    <citation type="journal article" date="2018" name="J. Microbiol.">
        <title>Aestuariibaculum marinum sp. nov., a marine bacterium isolated from seawater in South Korea.</title>
        <authorList>
            <person name="Choi J."/>
            <person name="Lee D."/>
            <person name="Jang J.H."/>
            <person name="Cha S."/>
            <person name="Seo T."/>
        </authorList>
    </citation>
    <scope>NUCLEOTIDE SEQUENCE [LARGE SCALE GENOMIC DNA]</scope>
    <source>
        <strain evidence="2 3">IP7</strain>
    </source>
</reference>
<dbReference type="RefSeq" id="WP_188223764.1">
    <property type="nucleotide sequence ID" value="NZ_JACVXD010000005.1"/>
</dbReference>
<accession>A0A8J6PVG1</accession>
<dbReference type="AlphaFoldDB" id="A0A8J6PVG1"/>
<protein>
    <recommendedName>
        <fullName evidence="1">DUF5675 domain-containing protein</fullName>
    </recommendedName>
</protein>
<feature type="domain" description="DUF5675" evidence="1">
    <location>
        <begin position="5"/>
        <end position="115"/>
    </location>
</feature>